<organism evidence="2">
    <name type="scientific">marine metagenome</name>
    <dbReference type="NCBI Taxonomy" id="408172"/>
    <lineage>
        <taxon>unclassified sequences</taxon>
        <taxon>metagenomes</taxon>
        <taxon>ecological metagenomes</taxon>
    </lineage>
</organism>
<evidence type="ECO:0000313" key="2">
    <source>
        <dbReference type="EMBL" id="SVB73394.1"/>
    </source>
</evidence>
<dbReference type="InterPro" id="IPR046341">
    <property type="entry name" value="SET_dom_sf"/>
</dbReference>
<dbReference type="Gene3D" id="2.170.270.10">
    <property type="entry name" value="SET domain"/>
    <property type="match status" value="1"/>
</dbReference>
<dbReference type="EMBL" id="UINC01055002">
    <property type="protein sequence ID" value="SVB73394.1"/>
    <property type="molecule type" value="Genomic_DNA"/>
</dbReference>
<accession>A0A382GFC6</accession>
<gene>
    <name evidence="2" type="ORF">METZ01_LOCUS226248</name>
</gene>
<proteinExistence type="predicted"/>
<dbReference type="PANTHER" id="PTHR12350:SF19">
    <property type="entry name" value="SET DOMAIN-CONTAINING PROTEIN"/>
    <property type="match status" value="1"/>
</dbReference>
<dbReference type="Pfam" id="PF00856">
    <property type="entry name" value="SET"/>
    <property type="match status" value="1"/>
</dbReference>
<dbReference type="InterPro" id="IPR001214">
    <property type="entry name" value="SET_dom"/>
</dbReference>
<dbReference type="PROSITE" id="PS50280">
    <property type="entry name" value="SET"/>
    <property type="match status" value="1"/>
</dbReference>
<name>A0A382GFC6_9ZZZZ</name>
<dbReference type="PANTHER" id="PTHR12350">
    <property type="entry name" value="HISTONE-LYSINE N-METHYLTRANSFERASE-RELATED"/>
    <property type="match status" value="1"/>
</dbReference>
<feature type="domain" description="SET" evidence="1">
    <location>
        <begin position="1"/>
        <end position="105"/>
    </location>
</feature>
<evidence type="ECO:0000259" key="1">
    <source>
        <dbReference type="PROSITE" id="PS50280"/>
    </source>
</evidence>
<dbReference type="CDD" id="cd08161">
    <property type="entry name" value="SET"/>
    <property type="match status" value="1"/>
</dbReference>
<dbReference type="InterPro" id="IPR053201">
    <property type="entry name" value="Flavunoidine_N-MTase"/>
</dbReference>
<protein>
    <recommendedName>
        <fullName evidence="1">SET domain-containing protein</fullName>
    </recommendedName>
</protein>
<sequence>MTVKIQNINSNERGLFAKSNFDEGDIITMLEGNTLPYATRTSIQIGQNKHLESWEGGMMNHHCNPNCKIVIGTWQDITLKLDGVGIKVQAIKNIRKGDELTFDYETTEQTLSNPFNCRCHNRTITGGMIKWLQDSPVPRNRRTPEMIVSRGEVWLEK</sequence>
<reference evidence="2" key="1">
    <citation type="submission" date="2018-05" db="EMBL/GenBank/DDBJ databases">
        <authorList>
            <person name="Lanie J.A."/>
            <person name="Ng W.-L."/>
            <person name="Kazmierczak K.M."/>
            <person name="Andrzejewski T.M."/>
            <person name="Davidsen T.M."/>
            <person name="Wayne K.J."/>
            <person name="Tettelin H."/>
            <person name="Glass J.I."/>
            <person name="Rusch D."/>
            <person name="Podicherti R."/>
            <person name="Tsui H.-C.T."/>
            <person name="Winkler M.E."/>
        </authorList>
    </citation>
    <scope>NUCLEOTIDE SEQUENCE</scope>
</reference>
<dbReference type="AlphaFoldDB" id="A0A382GFC6"/>
<dbReference type="SUPFAM" id="SSF82199">
    <property type="entry name" value="SET domain"/>
    <property type="match status" value="1"/>
</dbReference>